<dbReference type="AlphaFoldDB" id="A0AAW0KX91"/>
<reference evidence="2 3" key="1">
    <citation type="journal article" date="2018" name="Sci. Data">
        <title>The draft genome sequence of cork oak.</title>
        <authorList>
            <person name="Ramos A.M."/>
            <person name="Usie A."/>
            <person name="Barbosa P."/>
            <person name="Barros P.M."/>
            <person name="Capote T."/>
            <person name="Chaves I."/>
            <person name="Simoes F."/>
            <person name="Abreu I."/>
            <person name="Carrasquinho I."/>
            <person name="Faro C."/>
            <person name="Guimaraes J.B."/>
            <person name="Mendonca D."/>
            <person name="Nobrega F."/>
            <person name="Rodrigues L."/>
            <person name="Saibo N.J.M."/>
            <person name="Varela M.C."/>
            <person name="Egas C."/>
            <person name="Matos J."/>
            <person name="Miguel C.M."/>
            <person name="Oliveira M.M."/>
            <person name="Ricardo C.P."/>
            <person name="Goncalves S."/>
        </authorList>
    </citation>
    <scope>NUCLEOTIDE SEQUENCE [LARGE SCALE GENOMIC DNA]</scope>
    <source>
        <strain evidence="3">cv. HL8</strain>
    </source>
</reference>
<evidence type="ECO:0000313" key="2">
    <source>
        <dbReference type="EMBL" id="KAK7843271.1"/>
    </source>
</evidence>
<dbReference type="Proteomes" id="UP000237347">
    <property type="component" value="Unassembled WGS sequence"/>
</dbReference>
<dbReference type="PANTHER" id="PTHR46929">
    <property type="entry name" value="EXPRESSED PROTEIN"/>
    <property type="match status" value="1"/>
</dbReference>
<feature type="domain" description="Myb/SANT-like" evidence="1">
    <location>
        <begin position="273"/>
        <end position="349"/>
    </location>
</feature>
<name>A0AAW0KX91_QUESU</name>
<organism evidence="2 3">
    <name type="scientific">Quercus suber</name>
    <name type="common">Cork oak</name>
    <dbReference type="NCBI Taxonomy" id="58331"/>
    <lineage>
        <taxon>Eukaryota</taxon>
        <taxon>Viridiplantae</taxon>
        <taxon>Streptophyta</taxon>
        <taxon>Embryophyta</taxon>
        <taxon>Tracheophyta</taxon>
        <taxon>Spermatophyta</taxon>
        <taxon>Magnoliopsida</taxon>
        <taxon>eudicotyledons</taxon>
        <taxon>Gunneridae</taxon>
        <taxon>Pentapetalae</taxon>
        <taxon>rosids</taxon>
        <taxon>fabids</taxon>
        <taxon>Fagales</taxon>
        <taxon>Fagaceae</taxon>
        <taxon>Quercus</taxon>
    </lineage>
</organism>
<proteinExistence type="predicted"/>
<dbReference type="Pfam" id="PF12776">
    <property type="entry name" value="Myb_DNA-bind_3"/>
    <property type="match status" value="2"/>
</dbReference>
<sequence>MEDTSDLLKQGMQVLFAVHNRKFGGSETWFRSCRALGMVKRITSPLLIMILEDKLNKEMDCSFIDLMLEQLHRGNKIGHRYNAQAWTRMNASFRKKIKVNSFVTKMLKGFTISFRTEHAIVLKSHYTNLWTQFNDVKRLLGQNGFSWDGTKKRVVASHHVWDAYIKEMEYSLSSHDIDFDVDIQGVNTGVAMNSLVPTSKEHSKTDWTWTDILSSFCWTNLKKAIRSEDLAKLWRFDLIFGKAITNRHCSHLWQGRNFEDDIILIKTGELKKRRVVPLLIANVLKGNKIGHGFVSESWIEMVRLFNAKFGSHLDKDGLRNRYKHLRGQYNDIKVLLDQSGFSWDETGEMSYRNKSVPGYHKLCVIYGEEICNGRYSISTCNADLDSEDPDLRIGRLDTFNGPSSHRCNARGSAQQHKGKKTDYTFNNQAWIDMFMLFKKRFSLQHEQDFLKTSYEWCNQECQDQGCNGVGGILEHPDALTYRDKILDDYCDLCLIYDNESQNSRSSYFKFST</sequence>
<dbReference type="PANTHER" id="PTHR46929:SF28">
    <property type="entry name" value="MYB_SANT-LIKE DNA-BINDING DOMAIN PROTEIN"/>
    <property type="match status" value="1"/>
</dbReference>
<comment type="caution">
    <text evidence="2">The sequence shown here is derived from an EMBL/GenBank/DDBJ whole genome shotgun (WGS) entry which is preliminary data.</text>
</comment>
<dbReference type="EMBL" id="PKMF04000207">
    <property type="protein sequence ID" value="KAK7843271.1"/>
    <property type="molecule type" value="Genomic_DNA"/>
</dbReference>
<protein>
    <recommendedName>
        <fullName evidence="1">Myb/SANT-like domain-containing protein</fullName>
    </recommendedName>
</protein>
<evidence type="ECO:0000259" key="1">
    <source>
        <dbReference type="Pfam" id="PF12776"/>
    </source>
</evidence>
<feature type="domain" description="Myb/SANT-like" evidence="1">
    <location>
        <begin position="57"/>
        <end position="164"/>
    </location>
</feature>
<accession>A0AAW0KX91</accession>
<dbReference type="InterPro" id="IPR024752">
    <property type="entry name" value="Myb/SANT-like_dom"/>
</dbReference>
<gene>
    <name evidence="2" type="ORF">CFP56_012745</name>
</gene>
<keyword evidence="3" id="KW-1185">Reference proteome</keyword>
<evidence type="ECO:0000313" key="3">
    <source>
        <dbReference type="Proteomes" id="UP000237347"/>
    </source>
</evidence>